<organism evidence="1 2">
    <name type="scientific">Chitinophaga pollutisoli</name>
    <dbReference type="NCBI Taxonomy" id="3133966"/>
    <lineage>
        <taxon>Bacteria</taxon>
        <taxon>Pseudomonadati</taxon>
        <taxon>Bacteroidota</taxon>
        <taxon>Chitinophagia</taxon>
        <taxon>Chitinophagales</taxon>
        <taxon>Chitinophagaceae</taxon>
        <taxon>Chitinophaga</taxon>
    </lineage>
</organism>
<accession>A0ABZ2YJR8</accession>
<name>A0ABZ2YJR8_9BACT</name>
<sequence>MRKGVCNVDVSLDTFRDFLCLKGYRFRLLPGGHEQWEGGAGAGRWCWRDWWIRFRRLPFGMHCG</sequence>
<protein>
    <submittedName>
        <fullName evidence="1">Uncharacterized protein</fullName>
    </submittedName>
</protein>
<keyword evidence="2" id="KW-1185">Reference proteome</keyword>
<proteinExistence type="predicted"/>
<dbReference type="Proteomes" id="UP001485459">
    <property type="component" value="Chromosome"/>
</dbReference>
<reference evidence="2" key="1">
    <citation type="submission" date="2024-03" db="EMBL/GenBank/DDBJ databases">
        <title>Chitinophaga horti sp. nov., isolated from garden soil.</title>
        <authorList>
            <person name="Lee D.S."/>
            <person name="Han D.M."/>
            <person name="Baek J.H."/>
            <person name="Choi D.G."/>
            <person name="Jeon J.H."/>
            <person name="Jeon C.O."/>
        </authorList>
    </citation>
    <scope>NUCLEOTIDE SEQUENCE [LARGE SCALE GENOMIC DNA]</scope>
    <source>
        <strain evidence="2">GPA1</strain>
    </source>
</reference>
<dbReference type="RefSeq" id="WP_341834470.1">
    <property type="nucleotide sequence ID" value="NZ_CP149822.1"/>
</dbReference>
<dbReference type="EMBL" id="CP149822">
    <property type="protein sequence ID" value="WZN39487.1"/>
    <property type="molecule type" value="Genomic_DNA"/>
</dbReference>
<evidence type="ECO:0000313" key="1">
    <source>
        <dbReference type="EMBL" id="WZN39487.1"/>
    </source>
</evidence>
<evidence type="ECO:0000313" key="2">
    <source>
        <dbReference type="Proteomes" id="UP001485459"/>
    </source>
</evidence>
<gene>
    <name evidence="1" type="ORF">WJU16_15905</name>
</gene>